<evidence type="ECO:0000256" key="1">
    <source>
        <dbReference type="SAM" id="MobiDB-lite"/>
    </source>
</evidence>
<keyword evidence="3" id="KW-1185">Reference proteome</keyword>
<evidence type="ECO:0008006" key="4">
    <source>
        <dbReference type="Google" id="ProtNLM"/>
    </source>
</evidence>
<comment type="caution">
    <text evidence="2">The sequence shown here is derived from an EMBL/GenBank/DDBJ whole genome shotgun (WGS) entry which is preliminary data.</text>
</comment>
<dbReference type="RefSeq" id="WP_378611644.1">
    <property type="nucleotide sequence ID" value="NZ_JBHSAX010000007.1"/>
</dbReference>
<reference evidence="3" key="1">
    <citation type="journal article" date="2019" name="Int. J. Syst. Evol. Microbiol.">
        <title>The Global Catalogue of Microorganisms (GCM) 10K type strain sequencing project: providing services to taxonomists for standard genome sequencing and annotation.</title>
        <authorList>
            <consortium name="The Broad Institute Genomics Platform"/>
            <consortium name="The Broad Institute Genome Sequencing Center for Infectious Disease"/>
            <person name="Wu L."/>
            <person name="Ma J."/>
        </authorList>
    </citation>
    <scope>NUCLEOTIDE SEQUENCE [LARGE SCALE GENOMIC DNA]</scope>
    <source>
        <strain evidence="3">CGMCC 4.7330</strain>
    </source>
</reference>
<protein>
    <recommendedName>
        <fullName evidence="4">RES domain-containing protein</fullName>
    </recommendedName>
</protein>
<accession>A0ABV8DP84</accession>
<gene>
    <name evidence="2" type="ORF">ACFO0B_07795</name>
</gene>
<organism evidence="2 3">
    <name type="scientific">Nocardia jiangsuensis</name>
    <dbReference type="NCBI Taxonomy" id="1691563"/>
    <lineage>
        <taxon>Bacteria</taxon>
        <taxon>Bacillati</taxon>
        <taxon>Actinomycetota</taxon>
        <taxon>Actinomycetes</taxon>
        <taxon>Mycobacteriales</taxon>
        <taxon>Nocardiaceae</taxon>
        <taxon>Nocardia</taxon>
    </lineage>
</organism>
<feature type="compositionally biased region" description="Low complexity" evidence="1">
    <location>
        <begin position="44"/>
        <end position="59"/>
    </location>
</feature>
<dbReference type="EMBL" id="JBHSAX010000007">
    <property type="protein sequence ID" value="MFC3961887.1"/>
    <property type="molecule type" value="Genomic_DNA"/>
</dbReference>
<dbReference type="Proteomes" id="UP001595696">
    <property type="component" value="Unassembled WGS sequence"/>
</dbReference>
<name>A0ABV8DP84_9NOCA</name>
<feature type="region of interest" description="Disordered" evidence="1">
    <location>
        <begin position="44"/>
        <end position="68"/>
    </location>
</feature>
<sequence>MLIAELMAGSATSGSARRVATPARSSHRSWAGSLRSCCSACISTTRSPSRPGTTTAPAGEPESWGAALRDSGVPTGVAVFPSRKSVVRGIAEKQNTVVHWSEFDRGGLPAA</sequence>
<evidence type="ECO:0000313" key="3">
    <source>
        <dbReference type="Proteomes" id="UP001595696"/>
    </source>
</evidence>
<evidence type="ECO:0000313" key="2">
    <source>
        <dbReference type="EMBL" id="MFC3961887.1"/>
    </source>
</evidence>
<proteinExistence type="predicted"/>